<dbReference type="CDD" id="cd00561">
    <property type="entry name" value="CobA_ACA"/>
    <property type="match status" value="1"/>
</dbReference>
<evidence type="ECO:0000313" key="2">
    <source>
        <dbReference type="Proteomes" id="UP000242850"/>
    </source>
</evidence>
<gene>
    <name evidence="1" type="ORF">SAMN05660865_00826</name>
</gene>
<dbReference type="RefSeq" id="WP_103895817.1">
    <property type="nucleotide sequence ID" value="NZ_FNUK01000008.1"/>
</dbReference>
<keyword evidence="2" id="KW-1185">Reference proteome</keyword>
<dbReference type="SUPFAM" id="SSF52540">
    <property type="entry name" value="P-loop containing nucleoside triphosphate hydrolases"/>
    <property type="match status" value="1"/>
</dbReference>
<dbReference type="PANTHER" id="PTHR46638:SF1">
    <property type="entry name" value="CORRINOID ADENOSYLTRANSFERASE"/>
    <property type="match status" value="1"/>
</dbReference>
<dbReference type="Proteomes" id="UP000242850">
    <property type="component" value="Unassembled WGS sequence"/>
</dbReference>
<dbReference type="NCBIfam" id="TIGR00708">
    <property type="entry name" value="cobA"/>
    <property type="match status" value="1"/>
</dbReference>
<evidence type="ECO:0000313" key="1">
    <source>
        <dbReference type="EMBL" id="SEF71323.1"/>
    </source>
</evidence>
<dbReference type="AlphaFoldDB" id="A0A1H5U8H4"/>
<dbReference type="PANTHER" id="PTHR46638">
    <property type="entry name" value="CORRINOID ADENOSYLTRANSFERASE"/>
    <property type="match status" value="1"/>
</dbReference>
<reference evidence="2" key="1">
    <citation type="submission" date="2016-10" db="EMBL/GenBank/DDBJ databases">
        <authorList>
            <person name="Varghese N."/>
            <person name="Submissions S."/>
        </authorList>
    </citation>
    <scope>NUCLEOTIDE SEQUENCE [LARGE SCALE GENOMIC DNA]</scope>
    <source>
        <strain evidence="2">DSM 5463</strain>
    </source>
</reference>
<name>A0A1H5U8H4_9CLOT</name>
<dbReference type="Gene3D" id="3.40.50.300">
    <property type="entry name" value="P-loop containing nucleotide triphosphate hydrolases"/>
    <property type="match status" value="1"/>
</dbReference>
<dbReference type="OrthoDB" id="9810309at2"/>
<dbReference type="PIRSF" id="PIRSF015617">
    <property type="entry name" value="Adensltrnsf_CobA"/>
    <property type="match status" value="1"/>
</dbReference>
<dbReference type="GO" id="GO:0005524">
    <property type="term" value="F:ATP binding"/>
    <property type="evidence" value="ECO:0007669"/>
    <property type="project" value="InterPro"/>
</dbReference>
<dbReference type="InterPro" id="IPR003724">
    <property type="entry name" value="CblAdoTrfase_CobA"/>
</dbReference>
<dbReference type="EMBL" id="FNUK01000008">
    <property type="protein sequence ID" value="SEF71323.1"/>
    <property type="molecule type" value="Genomic_DNA"/>
</dbReference>
<accession>A0A1H5U8H4</accession>
<dbReference type="GO" id="GO:0009236">
    <property type="term" value="P:cobalamin biosynthetic process"/>
    <property type="evidence" value="ECO:0007669"/>
    <property type="project" value="InterPro"/>
</dbReference>
<protein>
    <submittedName>
        <fullName evidence="1">Cob(I)alamin adenosyltransferase</fullName>
    </submittedName>
</protein>
<proteinExistence type="predicted"/>
<sequence>MGKLSKGCIQVYTGDGKGKTTAAIGLGVRAAGNELKVYMVQFLKGSETGELKSLEKLEPYFKVFRFEKKRGFFWTLNDKEKEELKKEIDTAFEFCKQVLKNKECDILILDEIMGVLHNKLLSVEEVVEFLKSKPDDIEIILTGRNVPKEILEIADLVTEMKEIKHYFEKGVLARKGIEF</sequence>
<dbReference type="Pfam" id="PF02572">
    <property type="entry name" value="CobA_CobO_BtuR"/>
    <property type="match status" value="1"/>
</dbReference>
<dbReference type="InterPro" id="IPR027417">
    <property type="entry name" value="P-loop_NTPase"/>
</dbReference>
<organism evidence="1 2">
    <name type="scientific">Caloramator fervidus</name>
    <dbReference type="NCBI Taxonomy" id="29344"/>
    <lineage>
        <taxon>Bacteria</taxon>
        <taxon>Bacillati</taxon>
        <taxon>Bacillota</taxon>
        <taxon>Clostridia</taxon>
        <taxon>Eubacteriales</taxon>
        <taxon>Clostridiaceae</taxon>
        <taxon>Caloramator</taxon>
    </lineage>
</organism>
<keyword evidence="1" id="KW-0808">Transferase</keyword>
<dbReference type="GO" id="GO:0008817">
    <property type="term" value="F:corrinoid adenosyltransferase activity"/>
    <property type="evidence" value="ECO:0007669"/>
    <property type="project" value="InterPro"/>
</dbReference>